<dbReference type="GO" id="GO:0006352">
    <property type="term" value="P:DNA-templated transcription initiation"/>
    <property type="evidence" value="ECO:0007669"/>
    <property type="project" value="InterPro"/>
</dbReference>
<evidence type="ECO:0000256" key="4">
    <source>
        <dbReference type="ARBA" id="ARBA00023125"/>
    </source>
</evidence>
<comment type="similarity">
    <text evidence="1">Belongs to the sigma-70 factor family. ECF subfamily.</text>
</comment>
<dbReference type="InterPro" id="IPR013249">
    <property type="entry name" value="RNA_pol_sigma70_r4_t2"/>
</dbReference>
<evidence type="ECO:0000259" key="7">
    <source>
        <dbReference type="Pfam" id="PF08281"/>
    </source>
</evidence>
<keyword evidence="2" id="KW-0805">Transcription regulation</keyword>
<evidence type="ECO:0000259" key="6">
    <source>
        <dbReference type="Pfam" id="PF04542"/>
    </source>
</evidence>
<evidence type="ECO:0000256" key="1">
    <source>
        <dbReference type="ARBA" id="ARBA00010641"/>
    </source>
</evidence>
<dbReference type="Proteomes" id="UP000294543">
    <property type="component" value="Unassembled WGS sequence"/>
</dbReference>
<evidence type="ECO:0000313" key="8">
    <source>
        <dbReference type="EMBL" id="TDD18010.1"/>
    </source>
</evidence>
<dbReference type="InterPro" id="IPR013324">
    <property type="entry name" value="RNA_pol_sigma_r3/r4-like"/>
</dbReference>
<dbReference type="RefSeq" id="WP_132512373.1">
    <property type="nucleotide sequence ID" value="NZ_SMKP01000077.1"/>
</dbReference>
<dbReference type="PANTHER" id="PTHR43133">
    <property type="entry name" value="RNA POLYMERASE ECF-TYPE SIGMA FACTO"/>
    <property type="match status" value="1"/>
</dbReference>
<keyword evidence="5" id="KW-0804">Transcription</keyword>
<dbReference type="Pfam" id="PF04542">
    <property type="entry name" value="Sigma70_r2"/>
    <property type="match status" value="1"/>
</dbReference>
<dbReference type="GO" id="GO:0003677">
    <property type="term" value="F:DNA binding"/>
    <property type="evidence" value="ECO:0007669"/>
    <property type="project" value="UniProtKB-KW"/>
</dbReference>
<evidence type="ECO:0000256" key="5">
    <source>
        <dbReference type="ARBA" id="ARBA00023163"/>
    </source>
</evidence>
<protein>
    <submittedName>
        <fullName evidence="8">SigE family RNA polymerase sigma factor</fullName>
    </submittedName>
</protein>
<dbReference type="InterPro" id="IPR014284">
    <property type="entry name" value="RNA_pol_sigma-70_dom"/>
</dbReference>
<dbReference type="GO" id="GO:0016987">
    <property type="term" value="F:sigma factor activity"/>
    <property type="evidence" value="ECO:0007669"/>
    <property type="project" value="UniProtKB-KW"/>
</dbReference>
<organism evidence="8 9">
    <name type="scientific">Nonomuraea diastatica</name>
    <dbReference type="NCBI Taxonomy" id="1848329"/>
    <lineage>
        <taxon>Bacteria</taxon>
        <taxon>Bacillati</taxon>
        <taxon>Actinomycetota</taxon>
        <taxon>Actinomycetes</taxon>
        <taxon>Streptosporangiales</taxon>
        <taxon>Streptosporangiaceae</taxon>
        <taxon>Nonomuraea</taxon>
    </lineage>
</organism>
<dbReference type="PANTHER" id="PTHR43133:SF50">
    <property type="entry name" value="ECF RNA POLYMERASE SIGMA FACTOR SIGM"/>
    <property type="match status" value="1"/>
</dbReference>
<dbReference type="InterPro" id="IPR013325">
    <property type="entry name" value="RNA_pol_sigma_r2"/>
</dbReference>
<proteinExistence type="inferred from homology"/>
<dbReference type="OrthoDB" id="2046835at2"/>
<evidence type="ECO:0000313" key="9">
    <source>
        <dbReference type="Proteomes" id="UP000294543"/>
    </source>
</evidence>
<dbReference type="Pfam" id="PF08281">
    <property type="entry name" value="Sigma70_r4_2"/>
    <property type="match status" value="1"/>
</dbReference>
<keyword evidence="3" id="KW-0731">Sigma factor</keyword>
<comment type="caution">
    <text evidence="8">The sequence shown here is derived from an EMBL/GenBank/DDBJ whole genome shotgun (WGS) entry which is preliminary data.</text>
</comment>
<evidence type="ECO:0000256" key="2">
    <source>
        <dbReference type="ARBA" id="ARBA00023015"/>
    </source>
</evidence>
<sequence>MRPDEEQDYVAYVTARLPALRRLSYYLCKDEHRADDLVQSTITRLYVHWRRAREARDLHRYVDKMLVRTFLNDQRLGWWTRVWLTDRPRELPCPGGDMETKVVVHDALAQVPPRQRVVLVLRFLCDLPVTEVAELLGCSAGNVKSQTARGLARLRELLDLREFTVEEVGEHGSR</sequence>
<dbReference type="InterPro" id="IPR007627">
    <property type="entry name" value="RNA_pol_sigma70_r2"/>
</dbReference>
<dbReference type="EMBL" id="SMKP01000077">
    <property type="protein sequence ID" value="TDD18010.1"/>
    <property type="molecule type" value="Genomic_DNA"/>
</dbReference>
<dbReference type="InterPro" id="IPR039425">
    <property type="entry name" value="RNA_pol_sigma-70-like"/>
</dbReference>
<dbReference type="NCBIfam" id="TIGR02937">
    <property type="entry name" value="sigma70-ECF"/>
    <property type="match status" value="1"/>
</dbReference>
<dbReference type="SUPFAM" id="SSF88946">
    <property type="entry name" value="Sigma2 domain of RNA polymerase sigma factors"/>
    <property type="match status" value="1"/>
</dbReference>
<feature type="domain" description="RNA polymerase sigma-70 region 2" evidence="6">
    <location>
        <begin position="13"/>
        <end position="78"/>
    </location>
</feature>
<dbReference type="InterPro" id="IPR036388">
    <property type="entry name" value="WH-like_DNA-bd_sf"/>
</dbReference>
<keyword evidence="4" id="KW-0238">DNA-binding</keyword>
<dbReference type="SUPFAM" id="SSF88659">
    <property type="entry name" value="Sigma3 and sigma4 domains of RNA polymerase sigma factors"/>
    <property type="match status" value="1"/>
</dbReference>
<dbReference type="Gene3D" id="1.10.10.10">
    <property type="entry name" value="Winged helix-like DNA-binding domain superfamily/Winged helix DNA-binding domain"/>
    <property type="match status" value="1"/>
</dbReference>
<dbReference type="CDD" id="cd06171">
    <property type="entry name" value="Sigma70_r4"/>
    <property type="match status" value="1"/>
</dbReference>
<keyword evidence="9" id="KW-1185">Reference proteome</keyword>
<dbReference type="Gene3D" id="1.10.1740.10">
    <property type="match status" value="1"/>
</dbReference>
<reference evidence="8 9" key="1">
    <citation type="submission" date="2019-03" db="EMBL/GenBank/DDBJ databases">
        <title>Draft genome sequences of novel Actinobacteria.</title>
        <authorList>
            <person name="Sahin N."/>
            <person name="Ay H."/>
            <person name="Saygin H."/>
        </authorList>
    </citation>
    <scope>NUCLEOTIDE SEQUENCE [LARGE SCALE GENOMIC DNA]</scope>
    <source>
        <strain evidence="8 9">KC712</strain>
    </source>
</reference>
<feature type="domain" description="RNA polymerase sigma factor 70 region 4 type 2" evidence="7">
    <location>
        <begin position="104"/>
        <end position="154"/>
    </location>
</feature>
<dbReference type="AlphaFoldDB" id="A0A4R4WRE6"/>
<gene>
    <name evidence="8" type="ORF">E1294_25670</name>
</gene>
<evidence type="ECO:0000256" key="3">
    <source>
        <dbReference type="ARBA" id="ARBA00023082"/>
    </source>
</evidence>
<accession>A0A4R4WRE6</accession>
<name>A0A4R4WRE6_9ACTN</name>